<dbReference type="PROSITE" id="PS51000">
    <property type="entry name" value="HTH_DEOR_2"/>
    <property type="match status" value="1"/>
</dbReference>
<keyword evidence="1" id="KW-0805">Transcription regulation</keyword>
<gene>
    <name evidence="5" type="ORF">SAMN05661093_03204</name>
</gene>
<feature type="domain" description="HTH deoR-type" evidence="4">
    <location>
        <begin position="4"/>
        <end position="59"/>
    </location>
</feature>
<dbReference type="InterPro" id="IPR036388">
    <property type="entry name" value="WH-like_DNA-bd_sf"/>
</dbReference>
<keyword evidence="2 5" id="KW-0238">DNA-binding</keyword>
<dbReference type="PIRSF" id="PIRSF016838">
    <property type="entry name" value="PafC"/>
    <property type="match status" value="1"/>
</dbReference>
<organism evidence="5 6">
    <name type="scientific">Kibdelosporangium aridum</name>
    <dbReference type="NCBI Taxonomy" id="2030"/>
    <lineage>
        <taxon>Bacteria</taxon>
        <taxon>Bacillati</taxon>
        <taxon>Actinomycetota</taxon>
        <taxon>Actinomycetes</taxon>
        <taxon>Pseudonocardiales</taxon>
        <taxon>Pseudonocardiaceae</taxon>
        <taxon>Kibdelosporangium</taxon>
    </lineage>
</organism>
<dbReference type="Pfam" id="PF13280">
    <property type="entry name" value="WYL"/>
    <property type="match status" value="1"/>
</dbReference>
<dbReference type="Pfam" id="PF08279">
    <property type="entry name" value="HTH_11"/>
    <property type="match status" value="1"/>
</dbReference>
<dbReference type="InterPro" id="IPR036390">
    <property type="entry name" value="WH_DNA-bd_sf"/>
</dbReference>
<keyword evidence="6" id="KW-1185">Reference proteome</keyword>
<evidence type="ECO:0000313" key="6">
    <source>
        <dbReference type="Proteomes" id="UP000192674"/>
    </source>
</evidence>
<reference evidence="5 6" key="1">
    <citation type="submission" date="2017-04" db="EMBL/GenBank/DDBJ databases">
        <authorList>
            <person name="Afonso C.L."/>
            <person name="Miller P.J."/>
            <person name="Scott M.A."/>
            <person name="Spackman E."/>
            <person name="Goraichik I."/>
            <person name="Dimitrov K.M."/>
            <person name="Suarez D.L."/>
            <person name="Swayne D.E."/>
        </authorList>
    </citation>
    <scope>NUCLEOTIDE SEQUENCE [LARGE SCALE GENOMIC DNA]</scope>
    <source>
        <strain evidence="5 6">DSM 43828</strain>
    </source>
</reference>
<dbReference type="InterPro" id="IPR001034">
    <property type="entry name" value="DeoR_HTH"/>
</dbReference>
<dbReference type="InterPro" id="IPR026881">
    <property type="entry name" value="WYL_dom"/>
</dbReference>
<dbReference type="InterPro" id="IPR057727">
    <property type="entry name" value="WCX_dom"/>
</dbReference>
<protein>
    <submittedName>
        <fullName evidence="5">Predicted DNA-binding transcriptional regulator YafY, contains an HTH and WYL domains</fullName>
    </submittedName>
</protein>
<dbReference type="PANTHER" id="PTHR34580:SF3">
    <property type="entry name" value="PROTEIN PAFB"/>
    <property type="match status" value="1"/>
</dbReference>
<evidence type="ECO:0000256" key="2">
    <source>
        <dbReference type="ARBA" id="ARBA00023125"/>
    </source>
</evidence>
<sequence length="319" mass="34630">MTDTTARLLSLLSLLQTPRLWPGSELAERLGVSGRTVRRDIDRLREIGYPVEASAGGLGGYRLTAGSAMPPLLLDDEEAVAIAVGLGTVAGQAVRGVDEAAVRAAAKLAQVLPVKLRRQVSTLTAGTQPFALSPAAGVVSSDSLVTIAAASANHERMRFRYRGHDGTETARHVEPVRLVASGRRWYLVAFDLDRDDWRTFRVDRTTDLRATGARAQHRSPPAGGVEKFLRTQVMGMAPTFRADVTLHASRQAIAARLGDRLGDGTLTGDDDSCRWYSHADTVEWLATQLLLLDTDFQVHGPPQLQAHLDTLAVRITRSR</sequence>
<dbReference type="InterPro" id="IPR018356">
    <property type="entry name" value="Tscrpt_reg_HTH_DeoR_CS"/>
</dbReference>
<dbReference type="InterPro" id="IPR013196">
    <property type="entry name" value="HTH_11"/>
</dbReference>
<name>A0A1Y5XHQ9_KIBAR</name>
<accession>A0A1Y5XHQ9</accession>
<dbReference type="InterPro" id="IPR051534">
    <property type="entry name" value="CBASS_pafABC_assoc_protein"/>
</dbReference>
<dbReference type="RefSeq" id="WP_084427143.1">
    <property type="nucleotide sequence ID" value="NZ_FWXV01000002.1"/>
</dbReference>
<dbReference type="SUPFAM" id="SSF46785">
    <property type="entry name" value="Winged helix' DNA-binding domain"/>
    <property type="match status" value="1"/>
</dbReference>
<evidence type="ECO:0000256" key="1">
    <source>
        <dbReference type="ARBA" id="ARBA00023015"/>
    </source>
</evidence>
<dbReference type="PROSITE" id="PS52050">
    <property type="entry name" value="WYL"/>
    <property type="match status" value="1"/>
</dbReference>
<dbReference type="OrthoDB" id="3483912at2"/>
<evidence type="ECO:0000259" key="4">
    <source>
        <dbReference type="PROSITE" id="PS51000"/>
    </source>
</evidence>
<dbReference type="AlphaFoldDB" id="A0A1Y5XHQ9"/>
<dbReference type="EMBL" id="FWXV01000002">
    <property type="protein sequence ID" value="SMC95678.1"/>
    <property type="molecule type" value="Genomic_DNA"/>
</dbReference>
<dbReference type="Pfam" id="PF25583">
    <property type="entry name" value="WCX"/>
    <property type="match status" value="1"/>
</dbReference>
<dbReference type="Gene3D" id="1.10.10.10">
    <property type="entry name" value="Winged helix-like DNA-binding domain superfamily/Winged helix DNA-binding domain"/>
    <property type="match status" value="1"/>
</dbReference>
<dbReference type="InterPro" id="IPR028349">
    <property type="entry name" value="PafC-like"/>
</dbReference>
<keyword evidence="3" id="KW-0804">Transcription</keyword>
<dbReference type="PANTHER" id="PTHR34580">
    <property type="match status" value="1"/>
</dbReference>
<evidence type="ECO:0000313" key="5">
    <source>
        <dbReference type="EMBL" id="SMC95678.1"/>
    </source>
</evidence>
<dbReference type="PROSITE" id="PS00894">
    <property type="entry name" value="HTH_DEOR_1"/>
    <property type="match status" value="1"/>
</dbReference>
<dbReference type="Proteomes" id="UP000192674">
    <property type="component" value="Unassembled WGS sequence"/>
</dbReference>
<proteinExistence type="predicted"/>
<evidence type="ECO:0000256" key="3">
    <source>
        <dbReference type="ARBA" id="ARBA00023163"/>
    </source>
</evidence>
<dbReference type="GO" id="GO:0003700">
    <property type="term" value="F:DNA-binding transcription factor activity"/>
    <property type="evidence" value="ECO:0007669"/>
    <property type="project" value="InterPro"/>
</dbReference>
<dbReference type="GO" id="GO:0003677">
    <property type="term" value="F:DNA binding"/>
    <property type="evidence" value="ECO:0007669"/>
    <property type="project" value="UniProtKB-KW"/>
</dbReference>